<accession>A0A8X6V710</accession>
<dbReference type="AlphaFoldDB" id="A0A8X6V710"/>
<evidence type="ECO:0000313" key="2">
    <source>
        <dbReference type="Proteomes" id="UP000887159"/>
    </source>
</evidence>
<evidence type="ECO:0000313" key="1">
    <source>
        <dbReference type="EMBL" id="GFX95474.1"/>
    </source>
</evidence>
<comment type="caution">
    <text evidence="1">The sequence shown here is derived from an EMBL/GenBank/DDBJ whole genome shotgun (WGS) entry which is preliminary data.</text>
</comment>
<name>A0A8X6V710_TRICX</name>
<proteinExistence type="predicted"/>
<dbReference type="EMBL" id="BMAU01021187">
    <property type="protein sequence ID" value="GFX95474.1"/>
    <property type="molecule type" value="Genomic_DNA"/>
</dbReference>
<dbReference type="Proteomes" id="UP000887159">
    <property type="component" value="Unassembled WGS sequence"/>
</dbReference>
<reference evidence="1" key="1">
    <citation type="submission" date="2020-08" db="EMBL/GenBank/DDBJ databases">
        <title>Multicomponent nature underlies the extraordinary mechanical properties of spider dragline silk.</title>
        <authorList>
            <person name="Kono N."/>
            <person name="Nakamura H."/>
            <person name="Mori M."/>
            <person name="Yoshida Y."/>
            <person name="Ohtoshi R."/>
            <person name="Malay A.D."/>
            <person name="Moran D.A.P."/>
            <person name="Tomita M."/>
            <person name="Numata K."/>
            <person name="Arakawa K."/>
        </authorList>
    </citation>
    <scope>NUCLEOTIDE SEQUENCE</scope>
</reference>
<gene>
    <name evidence="1" type="ORF">TNCV_4824901</name>
</gene>
<organism evidence="1 2">
    <name type="scientific">Trichonephila clavipes</name>
    <name type="common">Golden silk orbweaver</name>
    <name type="synonym">Nephila clavipes</name>
    <dbReference type="NCBI Taxonomy" id="2585209"/>
    <lineage>
        <taxon>Eukaryota</taxon>
        <taxon>Metazoa</taxon>
        <taxon>Ecdysozoa</taxon>
        <taxon>Arthropoda</taxon>
        <taxon>Chelicerata</taxon>
        <taxon>Arachnida</taxon>
        <taxon>Araneae</taxon>
        <taxon>Araneomorphae</taxon>
        <taxon>Entelegynae</taxon>
        <taxon>Araneoidea</taxon>
        <taxon>Nephilidae</taxon>
        <taxon>Trichonephila</taxon>
    </lineage>
</organism>
<keyword evidence="2" id="KW-1185">Reference proteome</keyword>
<protein>
    <submittedName>
        <fullName evidence="1">Uncharacterized protein</fullName>
    </submittedName>
</protein>
<sequence>MVESAAGAINQSLMLVVCHPEFSADHSNRLAVEDLLQQSILRQGETVLQAKREARSLWFHNEKTSLVNGQGLREIVQESAFLELVLFIRQRVNEKRNYLFIFIRVFDQVFFNYLE</sequence>